<accession>A0ABY7W0F7</accession>
<evidence type="ECO:0000313" key="1">
    <source>
        <dbReference type="EMBL" id="WDE98920.1"/>
    </source>
</evidence>
<evidence type="ECO:0008006" key="3">
    <source>
        <dbReference type="Google" id="ProtNLM"/>
    </source>
</evidence>
<sequence length="279" mass="31160">MMIAFGPKNQEIVTDSHNNRFLYRASADEPFQITPIAVKGQHSLVYNPADKLYYANDTANHRIISFSDLSTSKITAETKTIAGIKLNRPHDIVVDPASAWIYAINPNSGQVFRFTAIGENESVLSVPVKGYARALTFANGKLYVIGSSRGRIVEIVDWETPTFKIYDSFAPTKKNGPAGSWSTTGLVLNDAEFFDGFWYATSYFTKSFAKGSNFDENKFISFKTMDDFVKGNWTDLSNLVPTGMTPYYLTVNRGKLYLAIFHHESHGNGDSILQFTPLK</sequence>
<protein>
    <recommendedName>
        <fullName evidence="3">SMP-30/Gluconolactonase/LRE-like region domain-containing protein</fullName>
    </recommendedName>
</protein>
<dbReference type="EMBL" id="CP117812">
    <property type="protein sequence ID" value="WDE98920.1"/>
    <property type="molecule type" value="Genomic_DNA"/>
</dbReference>
<dbReference type="Proteomes" id="UP001214250">
    <property type="component" value="Chromosome 2"/>
</dbReference>
<name>A0ABY7W0F7_9BACT</name>
<dbReference type="RefSeq" id="WP_274153788.1">
    <property type="nucleotide sequence ID" value="NZ_CP117812.1"/>
</dbReference>
<organism evidence="1 2">
    <name type="scientific">Lentisphaera profundi</name>
    <dbReference type="NCBI Taxonomy" id="1658616"/>
    <lineage>
        <taxon>Bacteria</taxon>
        <taxon>Pseudomonadati</taxon>
        <taxon>Lentisphaerota</taxon>
        <taxon>Lentisphaeria</taxon>
        <taxon>Lentisphaerales</taxon>
        <taxon>Lentisphaeraceae</taxon>
        <taxon>Lentisphaera</taxon>
    </lineage>
</organism>
<proteinExistence type="predicted"/>
<dbReference type="Gene3D" id="2.120.10.30">
    <property type="entry name" value="TolB, C-terminal domain"/>
    <property type="match status" value="1"/>
</dbReference>
<keyword evidence="2" id="KW-1185">Reference proteome</keyword>
<dbReference type="SUPFAM" id="SSF63825">
    <property type="entry name" value="YWTD domain"/>
    <property type="match status" value="1"/>
</dbReference>
<reference evidence="1 2" key="1">
    <citation type="submission" date="2023-02" db="EMBL/GenBank/DDBJ databases">
        <title>Genome sequence of Lentisphaera profundi SAORIC-696.</title>
        <authorList>
            <person name="Kim e."/>
            <person name="Cho J.-C."/>
            <person name="Choi A."/>
            <person name="Kang I."/>
        </authorList>
    </citation>
    <scope>NUCLEOTIDE SEQUENCE [LARGE SCALE GENOMIC DNA]</scope>
    <source>
        <strain evidence="1 2">SAORIC-696</strain>
    </source>
</reference>
<dbReference type="InterPro" id="IPR011042">
    <property type="entry name" value="6-blade_b-propeller_TolB-like"/>
</dbReference>
<evidence type="ECO:0000313" key="2">
    <source>
        <dbReference type="Proteomes" id="UP001214250"/>
    </source>
</evidence>
<gene>
    <name evidence="1" type="ORF">PQO03_13860</name>
</gene>